<feature type="transmembrane region" description="Helical" evidence="24">
    <location>
        <begin position="250"/>
        <end position="274"/>
    </location>
</feature>
<comment type="pathway">
    <text evidence="4">Lipid metabolism.</text>
</comment>
<evidence type="ECO:0000256" key="5">
    <source>
        <dbReference type="ARBA" id="ARBA00010185"/>
    </source>
</evidence>
<evidence type="ECO:0000256" key="8">
    <source>
        <dbReference type="ARBA" id="ARBA00022475"/>
    </source>
</evidence>
<proteinExistence type="inferred from homology"/>
<keyword evidence="10 25" id="KW-0808">Transferase</keyword>
<dbReference type="AlphaFoldDB" id="A0A6N9TXC0"/>
<sequence length="276" mass="29019">MHRQRLLTAFVASPVLFAVIWWGGPPVFWPVVVLSTGIACLEFGRLAFPDAPAARWAGVAAGLAPLTAAVVRPDPAVLAPALAAVLVLSALGFVATYARWQGRAFHAWAVFTLLATYLGFCAAHTCFLWELPGGKRWIVLLLVGVFAGDAGAYYVGRSLGRHKLAPALSKGKTVEGAFGGLSANAAAAFLLWYLLFPGEDPWMIILTMVAAGAAGQVGDLVASMAKRAAGAKDSGKLLPGHGGMLDRIDAVLFALPAFYWLLAWMQAAGAFRFAPG</sequence>
<evidence type="ECO:0000256" key="3">
    <source>
        <dbReference type="ARBA" id="ARBA00005119"/>
    </source>
</evidence>
<keyword evidence="26" id="KW-1185">Reference proteome</keyword>
<dbReference type="Proteomes" id="UP000469346">
    <property type="component" value="Unassembled WGS sequence"/>
</dbReference>
<evidence type="ECO:0000256" key="1">
    <source>
        <dbReference type="ARBA" id="ARBA00001698"/>
    </source>
</evidence>
<evidence type="ECO:0000256" key="6">
    <source>
        <dbReference type="ARBA" id="ARBA00012487"/>
    </source>
</evidence>
<dbReference type="PANTHER" id="PTHR46382:SF1">
    <property type="entry name" value="PHOSPHATIDATE CYTIDYLYLTRANSFERASE"/>
    <property type="match status" value="1"/>
</dbReference>
<name>A0A6N9TXC0_DISTH</name>
<keyword evidence="13 24" id="KW-1133">Transmembrane helix</keyword>
<dbReference type="GO" id="GO:0004605">
    <property type="term" value="F:phosphatidate cytidylyltransferase activity"/>
    <property type="evidence" value="ECO:0007669"/>
    <property type="project" value="UniProtKB-EC"/>
</dbReference>
<evidence type="ECO:0000256" key="14">
    <source>
        <dbReference type="ARBA" id="ARBA00023098"/>
    </source>
</evidence>
<keyword evidence="12 25" id="KW-0548">Nucleotidyltransferase</keyword>
<dbReference type="Pfam" id="PF01148">
    <property type="entry name" value="CTP_transf_1"/>
    <property type="match status" value="1"/>
</dbReference>
<evidence type="ECO:0000256" key="21">
    <source>
        <dbReference type="ARBA" id="ARBA00032396"/>
    </source>
</evidence>
<feature type="transmembrane region" description="Helical" evidence="24">
    <location>
        <begin position="177"/>
        <end position="196"/>
    </location>
</feature>
<evidence type="ECO:0000256" key="16">
    <source>
        <dbReference type="ARBA" id="ARBA00023209"/>
    </source>
</evidence>
<comment type="caution">
    <text evidence="25">The sequence shown here is derived from an EMBL/GenBank/DDBJ whole genome shotgun (WGS) entry which is preliminary data.</text>
</comment>
<evidence type="ECO:0000256" key="2">
    <source>
        <dbReference type="ARBA" id="ARBA00004651"/>
    </source>
</evidence>
<dbReference type="GO" id="GO:0016024">
    <property type="term" value="P:CDP-diacylglycerol biosynthetic process"/>
    <property type="evidence" value="ECO:0007669"/>
    <property type="project" value="TreeGrafter"/>
</dbReference>
<evidence type="ECO:0000256" key="20">
    <source>
        <dbReference type="ARBA" id="ARBA00032253"/>
    </source>
</evidence>
<keyword evidence="17" id="KW-1208">Phospholipid metabolism</keyword>
<keyword evidence="8" id="KW-1003">Cell membrane</keyword>
<feature type="transmembrane region" description="Helical" evidence="24">
    <location>
        <begin position="202"/>
        <end position="222"/>
    </location>
</feature>
<comment type="catalytic activity">
    <reaction evidence="1">
        <text>a 1,2-diacyl-sn-glycero-3-phosphate + CTP + H(+) = a CDP-1,2-diacyl-sn-glycerol + diphosphate</text>
        <dbReference type="Rhea" id="RHEA:16229"/>
        <dbReference type="ChEBI" id="CHEBI:15378"/>
        <dbReference type="ChEBI" id="CHEBI:33019"/>
        <dbReference type="ChEBI" id="CHEBI:37563"/>
        <dbReference type="ChEBI" id="CHEBI:58332"/>
        <dbReference type="ChEBI" id="CHEBI:58608"/>
        <dbReference type="EC" id="2.7.7.41"/>
    </reaction>
</comment>
<feature type="transmembrane region" description="Helical" evidence="24">
    <location>
        <begin position="77"/>
        <end position="98"/>
    </location>
</feature>
<dbReference type="GO" id="GO:0005886">
    <property type="term" value="C:plasma membrane"/>
    <property type="evidence" value="ECO:0007669"/>
    <property type="project" value="UniProtKB-SubCell"/>
</dbReference>
<evidence type="ECO:0000256" key="15">
    <source>
        <dbReference type="ARBA" id="ARBA00023136"/>
    </source>
</evidence>
<evidence type="ECO:0000256" key="23">
    <source>
        <dbReference type="ARBA" id="ARBA00033406"/>
    </source>
</evidence>
<evidence type="ECO:0000256" key="9">
    <source>
        <dbReference type="ARBA" id="ARBA00022516"/>
    </source>
</evidence>
<gene>
    <name evidence="25" type="ORF">G3N55_09770</name>
</gene>
<evidence type="ECO:0000256" key="11">
    <source>
        <dbReference type="ARBA" id="ARBA00022692"/>
    </source>
</evidence>
<evidence type="ECO:0000313" key="26">
    <source>
        <dbReference type="Proteomes" id="UP000469346"/>
    </source>
</evidence>
<evidence type="ECO:0000256" key="4">
    <source>
        <dbReference type="ARBA" id="ARBA00005189"/>
    </source>
</evidence>
<evidence type="ECO:0000256" key="22">
    <source>
        <dbReference type="ARBA" id="ARBA00032743"/>
    </source>
</evidence>
<dbReference type="PANTHER" id="PTHR46382">
    <property type="entry name" value="PHOSPHATIDATE CYTIDYLYLTRANSFERASE"/>
    <property type="match status" value="1"/>
</dbReference>
<feature type="transmembrane region" description="Helical" evidence="24">
    <location>
        <begin position="105"/>
        <end position="131"/>
    </location>
</feature>
<comment type="subcellular location">
    <subcellularLocation>
        <location evidence="2">Cell membrane</location>
        <topology evidence="2">Multi-pass membrane protein</topology>
    </subcellularLocation>
</comment>
<keyword evidence="15 24" id="KW-0472">Membrane</keyword>
<evidence type="ECO:0000256" key="13">
    <source>
        <dbReference type="ARBA" id="ARBA00022989"/>
    </source>
</evidence>
<keyword evidence="16" id="KW-0594">Phospholipid biosynthesis</keyword>
<protein>
    <recommendedName>
        <fullName evidence="7">Phosphatidate cytidylyltransferase</fullName>
        <ecNumber evidence="6">2.7.7.41</ecNumber>
    </recommendedName>
    <alternativeName>
        <fullName evidence="20">CDP-DAG synthase</fullName>
    </alternativeName>
    <alternativeName>
        <fullName evidence="22">CDP-DG synthase</fullName>
    </alternativeName>
    <alternativeName>
        <fullName evidence="18">CDP-diacylglycerol synthase</fullName>
    </alternativeName>
    <alternativeName>
        <fullName evidence="21">CDP-diglyceride pyrophosphorylase</fullName>
    </alternativeName>
    <alternativeName>
        <fullName evidence="23">CDP-diglyceride synthase</fullName>
    </alternativeName>
    <alternativeName>
        <fullName evidence="19">CTP:phosphatidate cytidylyltransferase</fullName>
    </alternativeName>
</protein>
<organism evidence="25 26">
    <name type="scientific">Dissulfurirhabdus thermomarina</name>
    <dbReference type="NCBI Taxonomy" id="1765737"/>
    <lineage>
        <taxon>Bacteria</taxon>
        <taxon>Deltaproteobacteria</taxon>
        <taxon>Dissulfurirhabdaceae</taxon>
        <taxon>Dissulfurirhabdus</taxon>
    </lineage>
</organism>
<evidence type="ECO:0000256" key="12">
    <source>
        <dbReference type="ARBA" id="ARBA00022695"/>
    </source>
</evidence>
<comment type="similarity">
    <text evidence="5">Belongs to the CDS family.</text>
</comment>
<keyword evidence="9" id="KW-0444">Lipid biosynthesis</keyword>
<evidence type="ECO:0000256" key="24">
    <source>
        <dbReference type="SAM" id="Phobius"/>
    </source>
</evidence>
<evidence type="ECO:0000256" key="18">
    <source>
        <dbReference type="ARBA" id="ARBA00029893"/>
    </source>
</evidence>
<dbReference type="EC" id="2.7.7.41" evidence="6"/>
<reference evidence="25 26" key="1">
    <citation type="submission" date="2020-02" db="EMBL/GenBank/DDBJ databases">
        <title>Comparative genomics of sulfur disproportionating microorganisms.</title>
        <authorList>
            <person name="Ward L.M."/>
            <person name="Bertran E."/>
            <person name="Johnston D.T."/>
        </authorList>
    </citation>
    <scope>NUCLEOTIDE SEQUENCE [LARGE SCALE GENOMIC DNA]</scope>
    <source>
        <strain evidence="25 26">DSM 100025</strain>
    </source>
</reference>
<feature type="transmembrane region" description="Helical" evidence="24">
    <location>
        <begin position="137"/>
        <end position="156"/>
    </location>
</feature>
<keyword evidence="14" id="KW-0443">Lipid metabolism</keyword>
<evidence type="ECO:0000256" key="19">
    <source>
        <dbReference type="ARBA" id="ARBA00031825"/>
    </source>
</evidence>
<evidence type="ECO:0000256" key="7">
    <source>
        <dbReference type="ARBA" id="ARBA00019373"/>
    </source>
</evidence>
<comment type="pathway">
    <text evidence="3">Phospholipid metabolism; CDP-diacylglycerol biosynthesis; CDP-diacylglycerol from sn-glycerol 3-phosphate: step 3/3.</text>
</comment>
<keyword evidence="11 24" id="KW-0812">Transmembrane</keyword>
<evidence type="ECO:0000256" key="17">
    <source>
        <dbReference type="ARBA" id="ARBA00023264"/>
    </source>
</evidence>
<dbReference type="EMBL" id="JAAGRR010000123">
    <property type="protein sequence ID" value="NDY43126.1"/>
    <property type="molecule type" value="Genomic_DNA"/>
</dbReference>
<evidence type="ECO:0000313" key="25">
    <source>
        <dbReference type="EMBL" id="NDY43126.1"/>
    </source>
</evidence>
<accession>A0A6N9TXC0</accession>
<evidence type="ECO:0000256" key="10">
    <source>
        <dbReference type="ARBA" id="ARBA00022679"/>
    </source>
</evidence>
<dbReference type="RefSeq" id="WP_163299241.1">
    <property type="nucleotide sequence ID" value="NZ_JAAGRR010000123.1"/>
</dbReference>